<evidence type="ECO:0000256" key="5">
    <source>
        <dbReference type="HAMAP-Rule" id="MF_00378"/>
    </source>
</evidence>
<keyword evidence="1 5" id="KW-0963">Cytoplasm</keyword>
<name>A0ABM9H9W4_9BACT</name>
<keyword evidence="3 5" id="KW-0378">Hydrolase</keyword>
<keyword evidence="10" id="KW-1185">Reference proteome</keyword>
<dbReference type="InterPro" id="IPR020579">
    <property type="entry name" value="Exonuc_VII_lsu_C"/>
</dbReference>
<comment type="subunit">
    <text evidence="5">Heterooligomer composed of large and small subunits.</text>
</comment>
<dbReference type="Pfam" id="PF02601">
    <property type="entry name" value="Exonuc_VII_L"/>
    <property type="match status" value="1"/>
</dbReference>
<dbReference type="GO" id="GO:0008855">
    <property type="term" value="F:exodeoxyribonuclease VII activity"/>
    <property type="evidence" value="ECO:0007669"/>
    <property type="project" value="UniProtKB-EC"/>
</dbReference>
<dbReference type="InterPro" id="IPR003753">
    <property type="entry name" value="Exonuc_VII_L"/>
</dbReference>
<evidence type="ECO:0000256" key="3">
    <source>
        <dbReference type="ARBA" id="ARBA00022801"/>
    </source>
</evidence>
<comment type="similarity">
    <text evidence="5 6">Belongs to the XseA family.</text>
</comment>
<dbReference type="EMBL" id="OX336137">
    <property type="protein sequence ID" value="CAI2716913.1"/>
    <property type="molecule type" value="Genomic_DNA"/>
</dbReference>
<dbReference type="Pfam" id="PF13742">
    <property type="entry name" value="tRNA_anti_2"/>
    <property type="match status" value="1"/>
</dbReference>
<reference evidence="9 10" key="1">
    <citation type="submission" date="2022-09" db="EMBL/GenBank/DDBJ databases">
        <authorList>
            <person name="Kop L."/>
        </authorList>
    </citation>
    <scope>NUCLEOTIDE SEQUENCE [LARGE SCALE GENOMIC DNA]</scope>
    <source>
        <strain evidence="9 10">347</strain>
    </source>
</reference>
<gene>
    <name evidence="5 9" type="primary">xseA</name>
    <name evidence="9" type="ORF">NSPWAT_0053</name>
</gene>
<evidence type="ECO:0000313" key="9">
    <source>
        <dbReference type="EMBL" id="CAI2716913.1"/>
    </source>
</evidence>
<evidence type="ECO:0000256" key="4">
    <source>
        <dbReference type="ARBA" id="ARBA00022839"/>
    </source>
</evidence>
<accession>A0ABM9H9W4</accession>
<dbReference type="PANTHER" id="PTHR30008:SF0">
    <property type="entry name" value="EXODEOXYRIBONUCLEASE 7 LARGE SUBUNIT"/>
    <property type="match status" value="1"/>
</dbReference>
<protein>
    <recommendedName>
        <fullName evidence="5">Exodeoxyribonuclease 7 large subunit</fullName>
        <ecNumber evidence="5">3.1.11.6</ecNumber>
    </recommendedName>
    <alternativeName>
        <fullName evidence="5">Exodeoxyribonuclease VII large subunit</fullName>
        <shortName evidence="5">Exonuclease VII large subunit</shortName>
    </alternativeName>
</protein>
<comment type="subcellular location">
    <subcellularLocation>
        <location evidence="5 6">Cytoplasm</location>
    </subcellularLocation>
</comment>
<evidence type="ECO:0000256" key="6">
    <source>
        <dbReference type="RuleBase" id="RU004355"/>
    </source>
</evidence>
<organism evidence="9 10">
    <name type="scientific">Nitrospina watsonii</name>
    <dbReference type="NCBI Taxonomy" id="1323948"/>
    <lineage>
        <taxon>Bacteria</taxon>
        <taxon>Pseudomonadati</taxon>
        <taxon>Nitrospinota/Tectimicrobiota group</taxon>
        <taxon>Nitrospinota</taxon>
        <taxon>Nitrospinia</taxon>
        <taxon>Nitrospinales</taxon>
        <taxon>Nitrospinaceae</taxon>
        <taxon>Nitrospina</taxon>
    </lineage>
</organism>
<dbReference type="PANTHER" id="PTHR30008">
    <property type="entry name" value="EXODEOXYRIBONUCLEASE 7 LARGE SUBUNIT"/>
    <property type="match status" value="1"/>
</dbReference>
<evidence type="ECO:0000256" key="1">
    <source>
        <dbReference type="ARBA" id="ARBA00022490"/>
    </source>
</evidence>
<evidence type="ECO:0000259" key="8">
    <source>
        <dbReference type="Pfam" id="PF13742"/>
    </source>
</evidence>
<dbReference type="Proteomes" id="UP001157733">
    <property type="component" value="Chromosome"/>
</dbReference>
<feature type="domain" description="Exonuclease VII large subunit C-terminal" evidence="7">
    <location>
        <begin position="137"/>
        <end position="453"/>
    </location>
</feature>
<dbReference type="InterPro" id="IPR025824">
    <property type="entry name" value="OB-fold_nuc-bd_dom"/>
</dbReference>
<evidence type="ECO:0000256" key="2">
    <source>
        <dbReference type="ARBA" id="ARBA00022722"/>
    </source>
</evidence>
<comment type="function">
    <text evidence="5">Bidirectionally degrades single-stranded DNA into large acid-insoluble oligonucleotides, which are then degraded further into small acid-soluble oligonucleotides.</text>
</comment>
<keyword evidence="2 5" id="KW-0540">Nuclease</keyword>
<evidence type="ECO:0000259" key="7">
    <source>
        <dbReference type="Pfam" id="PF02601"/>
    </source>
</evidence>
<dbReference type="RefSeq" id="WP_282009899.1">
    <property type="nucleotide sequence ID" value="NZ_OX336137.1"/>
</dbReference>
<evidence type="ECO:0000313" key="10">
    <source>
        <dbReference type="Proteomes" id="UP001157733"/>
    </source>
</evidence>
<proteinExistence type="inferred from homology"/>
<comment type="catalytic activity">
    <reaction evidence="5 6">
        <text>Exonucleolytic cleavage in either 5'- to 3'- or 3'- to 5'-direction to yield nucleoside 5'-phosphates.</text>
        <dbReference type="EC" id="3.1.11.6"/>
    </reaction>
</comment>
<keyword evidence="4 5" id="KW-0269">Exonuclease</keyword>
<sequence length="459" mass="51509">MALISPDRSDAPLEDESGHVFTVGELTRTIRSLLEQAFEMVWVEGEISNYTVANSGHAYFSLKDDKAQVRCVFFRGNRMRVKFKPGDGDQVLVCGRLNVYEPRGEYQIVVDSLEPRGLGALQKAFEQLKEKLQKEGLFDEARKQPIPEFPWRVGIVTSPTGAAIRDIVNVIQRRNPKISALLYPVKVQGDGAAEEVAEAIRYMNTIEDLDVLIVGRGGGSIEDLWAFNEEVVARAIYASELPVISAVGHEIDFTIADFVADLRAPTPSAAAELAVPRLKDVMEDLSWLINSLIDGMDDEIGEYKDHLRRLIDRRFFREPQRILEGPAQRLDEISQRLLRGLDQWVVVQRHRAVSTVHRLMQASPQWDIKNGEDKRAGLEHRLIKQMASQSRWHRQRFEGVAKNLNALSPLSILDRGYSITTDTQSGKAVKASGEVKPGDKVEVRLSKGKLDCTVDGTNE</sequence>
<dbReference type="EC" id="3.1.11.6" evidence="5"/>
<dbReference type="HAMAP" id="MF_00378">
    <property type="entry name" value="Exonuc_7_L"/>
    <property type="match status" value="1"/>
</dbReference>
<dbReference type="NCBIfam" id="TIGR00237">
    <property type="entry name" value="xseA"/>
    <property type="match status" value="1"/>
</dbReference>
<feature type="domain" description="OB-fold nucleic acid binding" evidence="8">
    <location>
        <begin position="21"/>
        <end position="113"/>
    </location>
</feature>
<dbReference type="Gene3D" id="2.40.50.1010">
    <property type="match status" value="1"/>
</dbReference>
<dbReference type="CDD" id="cd04489">
    <property type="entry name" value="ExoVII_LU_OBF"/>
    <property type="match status" value="1"/>
</dbReference>